<dbReference type="Proteomes" id="UP000034406">
    <property type="component" value="Unassembled WGS sequence"/>
</dbReference>
<sequence length="294" mass="33799">MTHQKKTRLLPALLLLAVITILAVVIAPRLISQSKVVQTLQSNAKDKEVAELLATMSNNPNKDSQEYKEVRQKFCLLTARPVAEREKAIANIREFLHGIYPEVSKEFNPEFICSKFNGKPDDSGTDYNSPATEFYEAENHSFEVDPKTNHILGFGEAERRWGYNEDGTRWHDPIPEYDYSGIYSTPEELRQVAERFLTEHKDILGIDLTKMTYKFEGTKPGNFFMHWEDKNVSVTKEHEVCGDIDKEREGAYQDANGTWCIKQKSTNYQRIDITITNGGQIIIYRNNINDLDKL</sequence>
<dbReference type="EMBL" id="LBUT01000002">
    <property type="protein sequence ID" value="KKQ71540.1"/>
    <property type="molecule type" value="Genomic_DNA"/>
</dbReference>
<gene>
    <name evidence="1" type="ORF">US90_C0002G0023</name>
</gene>
<reference evidence="1 2" key="1">
    <citation type="journal article" date="2015" name="Nature">
        <title>rRNA introns, odd ribosomes, and small enigmatic genomes across a large radiation of phyla.</title>
        <authorList>
            <person name="Brown C.T."/>
            <person name="Hug L.A."/>
            <person name="Thomas B.C."/>
            <person name="Sharon I."/>
            <person name="Castelle C.J."/>
            <person name="Singh A."/>
            <person name="Wilkins M.J."/>
            <person name="Williams K.H."/>
            <person name="Banfield J.F."/>
        </authorList>
    </citation>
    <scope>NUCLEOTIDE SEQUENCE [LARGE SCALE GENOMIC DNA]</scope>
</reference>
<organism evidence="1 2">
    <name type="scientific">Candidatus Shapirobacteria bacterium GW2011_GWE2_38_30</name>
    <dbReference type="NCBI Taxonomy" id="1618490"/>
    <lineage>
        <taxon>Bacteria</taxon>
        <taxon>Candidatus Shapironibacteriota</taxon>
    </lineage>
</organism>
<accession>A0A0G0K7T3</accession>
<dbReference type="AlphaFoldDB" id="A0A0G0K7T3"/>
<evidence type="ECO:0000313" key="2">
    <source>
        <dbReference type="Proteomes" id="UP000034406"/>
    </source>
</evidence>
<name>A0A0G0K7T3_9BACT</name>
<protein>
    <submittedName>
        <fullName evidence="1">Uncharacterized protein</fullName>
    </submittedName>
</protein>
<evidence type="ECO:0000313" key="1">
    <source>
        <dbReference type="EMBL" id="KKQ71540.1"/>
    </source>
</evidence>
<proteinExistence type="predicted"/>
<comment type="caution">
    <text evidence="1">The sequence shown here is derived from an EMBL/GenBank/DDBJ whole genome shotgun (WGS) entry which is preliminary data.</text>
</comment>
<dbReference type="PATRIC" id="fig|1618490.4.peg.106"/>